<dbReference type="PANTHER" id="PTHR42957">
    <property type="entry name" value="HELICASE MJ1565-RELATED"/>
    <property type="match status" value="1"/>
</dbReference>
<dbReference type="Proteomes" id="UP001157133">
    <property type="component" value="Unassembled WGS sequence"/>
</dbReference>
<dbReference type="InterPro" id="IPR027417">
    <property type="entry name" value="P-loop_NTPase"/>
</dbReference>
<dbReference type="EMBL" id="BSSU01000002">
    <property type="protein sequence ID" value="GLX80885.1"/>
    <property type="molecule type" value="Genomic_DNA"/>
</dbReference>
<comment type="caution">
    <text evidence="1">The sequence shown here is derived from an EMBL/GenBank/DDBJ whole genome shotgun (WGS) entry which is preliminary data.</text>
</comment>
<dbReference type="InterPro" id="IPR008571">
    <property type="entry name" value="HerA-like"/>
</dbReference>
<dbReference type="SUPFAM" id="SSF52540">
    <property type="entry name" value="P-loop containing nucleoside triphosphate hydrolases"/>
    <property type="match status" value="1"/>
</dbReference>
<keyword evidence="2" id="KW-1185">Reference proteome</keyword>
<proteinExistence type="predicted"/>
<dbReference type="RefSeq" id="WP_284206207.1">
    <property type="nucleotide sequence ID" value="NZ_BSSU01000002.1"/>
</dbReference>
<dbReference type="Gene3D" id="3.40.50.300">
    <property type="entry name" value="P-loop containing nucleotide triphosphate hydrolases"/>
    <property type="match status" value="1"/>
</dbReference>
<organism evidence="1 2">
    <name type="scientific">Thalassotalea eurytherma</name>
    <dbReference type="NCBI Taxonomy" id="1144278"/>
    <lineage>
        <taxon>Bacteria</taxon>
        <taxon>Pseudomonadati</taxon>
        <taxon>Pseudomonadota</taxon>
        <taxon>Gammaproteobacteria</taxon>
        <taxon>Alteromonadales</taxon>
        <taxon>Colwelliaceae</taxon>
        <taxon>Thalassotalea</taxon>
    </lineage>
</organism>
<gene>
    <name evidence="1" type="ORF">theurythT_03370</name>
</gene>
<evidence type="ECO:0008006" key="3">
    <source>
        <dbReference type="Google" id="ProtNLM"/>
    </source>
</evidence>
<dbReference type="PANTHER" id="PTHR42957:SF1">
    <property type="entry name" value="HELICASE MJ1565-RELATED"/>
    <property type="match status" value="1"/>
</dbReference>
<reference evidence="1 2" key="1">
    <citation type="submission" date="2023-03" db="EMBL/GenBank/DDBJ databases">
        <title>Draft genome sequence of Thalassotalea eurytherma JCM 18482T.</title>
        <authorList>
            <person name="Sawabe T."/>
        </authorList>
    </citation>
    <scope>NUCLEOTIDE SEQUENCE [LARGE SCALE GENOMIC DNA]</scope>
    <source>
        <strain evidence="1 2">JCM 18482</strain>
    </source>
</reference>
<sequence>MTRANTALKAEHVYICGNSGTGKSSKIKAEIKKANRVIAFDPDNEYGAEAGFIKVTSAKELALKIIEHKNTPLKIAFVAEGKEAFAHFCDCAFGWGNCAAIAEEIADVTSAGKAPPSWGRLIRRGRKFGIKILAVTQRPSEADKTILSNAATINVFQLGRHADRKQIALEIDVSTDMLQQMIPLEWVEFKRSDMSLKAGKLGTRRIKKIR</sequence>
<name>A0ABQ6H1D1_9GAMM</name>
<accession>A0ABQ6H1D1</accession>
<evidence type="ECO:0000313" key="2">
    <source>
        <dbReference type="Proteomes" id="UP001157133"/>
    </source>
</evidence>
<protein>
    <recommendedName>
        <fullName evidence="3">ATP-binding protein</fullName>
    </recommendedName>
</protein>
<evidence type="ECO:0000313" key="1">
    <source>
        <dbReference type="EMBL" id="GLX80885.1"/>
    </source>
</evidence>